<gene>
    <name evidence="1" type="ORF">SPARVUS_LOCUS1072326</name>
</gene>
<organism evidence="1 2">
    <name type="scientific">Staurois parvus</name>
    <dbReference type="NCBI Taxonomy" id="386267"/>
    <lineage>
        <taxon>Eukaryota</taxon>
        <taxon>Metazoa</taxon>
        <taxon>Chordata</taxon>
        <taxon>Craniata</taxon>
        <taxon>Vertebrata</taxon>
        <taxon>Euteleostomi</taxon>
        <taxon>Amphibia</taxon>
        <taxon>Batrachia</taxon>
        <taxon>Anura</taxon>
        <taxon>Neobatrachia</taxon>
        <taxon>Ranoidea</taxon>
        <taxon>Ranidae</taxon>
        <taxon>Staurois</taxon>
    </lineage>
</organism>
<evidence type="ECO:0000313" key="2">
    <source>
        <dbReference type="Proteomes" id="UP001162483"/>
    </source>
</evidence>
<dbReference type="Proteomes" id="UP001162483">
    <property type="component" value="Unassembled WGS sequence"/>
</dbReference>
<protein>
    <submittedName>
        <fullName evidence="1">Uncharacterized protein</fullName>
    </submittedName>
</protein>
<keyword evidence="2" id="KW-1185">Reference proteome</keyword>
<sequence length="39" mass="4290">MSCQYAPGRYLPFSVVSFPFSWPLSCPSDLSAARHGCHS</sequence>
<comment type="caution">
    <text evidence="1">The sequence shown here is derived from an EMBL/GenBank/DDBJ whole genome shotgun (WGS) entry which is preliminary data.</text>
</comment>
<name>A0ABN9APG6_9NEOB</name>
<dbReference type="EMBL" id="CATNWA010000373">
    <property type="protein sequence ID" value="CAI9536705.1"/>
    <property type="molecule type" value="Genomic_DNA"/>
</dbReference>
<reference evidence="1" key="1">
    <citation type="submission" date="2023-05" db="EMBL/GenBank/DDBJ databases">
        <authorList>
            <person name="Stuckert A."/>
        </authorList>
    </citation>
    <scope>NUCLEOTIDE SEQUENCE</scope>
</reference>
<proteinExistence type="predicted"/>
<feature type="non-terminal residue" evidence="1">
    <location>
        <position position="39"/>
    </location>
</feature>
<evidence type="ECO:0000313" key="1">
    <source>
        <dbReference type="EMBL" id="CAI9536705.1"/>
    </source>
</evidence>
<accession>A0ABN9APG6</accession>